<reference evidence="2 3" key="1">
    <citation type="journal article" date="2010" name="Nat. Biotechnol.">
        <title>Genome sequence of the model mushroom Schizophyllum commune.</title>
        <authorList>
            <person name="Ohm R.A."/>
            <person name="de Jong J.F."/>
            <person name="Lugones L.G."/>
            <person name="Aerts A."/>
            <person name="Kothe E."/>
            <person name="Stajich J.E."/>
            <person name="de Vries R.P."/>
            <person name="Record E."/>
            <person name="Levasseur A."/>
            <person name="Baker S.E."/>
            <person name="Bartholomew K.A."/>
            <person name="Coutinho P.M."/>
            <person name="Erdmann S."/>
            <person name="Fowler T.J."/>
            <person name="Gathman A.C."/>
            <person name="Lombard V."/>
            <person name="Henrissat B."/>
            <person name="Knabe N."/>
            <person name="Kuees U."/>
            <person name="Lilly W.W."/>
            <person name="Lindquist E."/>
            <person name="Lucas S."/>
            <person name="Magnuson J.K."/>
            <person name="Piumi F."/>
            <person name="Raudaskoski M."/>
            <person name="Salamov A."/>
            <person name="Schmutz J."/>
            <person name="Schwarze F.W.M.R."/>
            <person name="vanKuyk P.A."/>
            <person name="Horton J.S."/>
            <person name="Grigoriev I.V."/>
            <person name="Woesten H.A.B."/>
        </authorList>
    </citation>
    <scope>NUCLEOTIDE SEQUENCE [LARGE SCALE GENOMIC DNA]</scope>
    <source>
        <strain evidence="3">H4-8 / FGSC 9210</strain>
    </source>
</reference>
<feature type="region of interest" description="Disordered" evidence="1">
    <location>
        <begin position="1"/>
        <end position="20"/>
    </location>
</feature>
<dbReference type="EMBL" id="GL377313">
    <property type="protein sequence ID" value="EFI92133.1"/>
    <property type="molecule type" value="Genomic_DNA"/>
</dbReference>
<dbReference type="GeneID" id="9597100"/>
<accession>D8QJ06</accession>
<dbReference type="AlphaFoldDB" id="D8QJ06"/>
<proteinExistence type="predicted"/>
<dbReference type="VEuPathDB" id="FungiDB:SCHCODRAFT_0237969"/>
<keyword evidence="3" id="KW-1185">Reference proteome</keyword>
<dbReference type="KEGG" id="scm:SCHCO_0237969"/>
<dbReference type="InParanoid" id="D8QJ06"/>
<sequence>MSHCGGGGSGEIRTQFPSKVPNHDAVPLHTIAYATGGHLGIPKSLKHRQERFARQLTVFKLCCALGREGAVYERVEAASAPSYEAFNAQKGRSSLSSAKQQDFFSSTPSGVDAQLPMHASGEARCALRRSSSHLEPSIRKIRRSRVNFPSYREEIGGAYGFDLGMSVSRRQHALCSFARVKSSPQEILRVFGYALANPKSLSLCSILLSLVNSQGRALSRIKSNQSSAFDDDRNNARTSRRRADCPLALWAPSLRSVPSASVYHRASALLAVVRYTHPLCTGTVSSVDEGNLAGARPSPAYEAGALPRVLNKAGLPPPAYEDEAPFIATTSKRTKTAFRVCIRGDEAPLAALKTAPPVCPVESEAPRRVKEDEDGLLASRTGTKCAPTVHSRVSRGRELLRVLRTKGPHLVSIRTKGSLMRSEDNRRSRA</sequence>
<evidence type="ECO:0000256" key="1">
    <source>
        <dbReference type="SAM" id="MobiDB-lite"/>
    </source>
</evidence>
<evidence type="ECO:0000313" key="3">
    <source>
        <dbReference type="Proteomes" id="UP000007431"/>
    </source>
</evidence>
<feature type="compositionally biased region" description="Gly residues" evidence="1">
    <location>
        <begin position="1"/>
        <end position="10"/>
    </location>
</feature>
<protein>
    <submittedName>
        <fullName evidence="2">Uncharacterized protein</fullName>
    </submittedName>
</protein>
<dbReference type="Proteomes" id="UP000007431">
    <property type="component" value="Unassembled WGS sequence"/>
</dbReference>
<name>D8QJ06_SCHCM</name>
<evidence type="ECO:0000313" key="2">
    <source>
        <dbReference type="EMBL" id="EFI92133.1"/>
    </source>
</evidence>
<gene>
    <name evidence="2" type="ORF">SCHCODRAFT_237969</name>
</gene>
<organism evidence="3">
    <name type="scientific">Schizophyllum commune (strain H4-8 / FGSC 9210)</name>
    <name type="common">Split gill fungus</name>
    <dbReference type="NCBI Taxonomy" id="578458"/>
    <lineage>
        <taxon>Eukaryota</taxon>
        <taxon>Fungi</taxon>
        <taxon>Dikarya</taxon>
        <taxon>Basidiomycota</taxon>
        <taxon>Agaricomycotina</taxon>
        <taxon>Agaricomycetes</taxon>
        <taxon>Agaricomycetidae</taxon>
        <taxon>Agaricales</taxon>
        <taxon>Schizophyllaceae</taxon>
        <taxon>Schizophyllum</taxon>
    </lineage>
</organism>
<dbReference type="HOGENOM" id="CLU_638020_0_0_1"/>
<dbReference type="RefSeq" id="XP_003027036.1">
    <property type="nucleotide sequence ID" value="XM_003026990.1"/>
</dbReference>